<gene>
    <name evidence="2" type="ORF">VNO77_17010</name>
</gene>
<feature type="compositionally biased region" description="Basic and acidic residues" evidence="1">
    <location>
        <begin position="128"/>
        <end position="138"/>
    </location>
</feature>
<dbReference type="EMBL" id="JAYMYQ010000004">
    <property type="protein sequence ID" value="KAK7336468.1"/>
    <property type="molecule type" value="Genomic_DNA"/>
</dbReference>
<comment type="caution">
    <text evidence="2">The sequence shown here is derived from an EMBL/GenBank/DDBJ whole genome shotgun (WGS) entry which is preliminary data.</text>
</comment>
<organism evidence="2 3">
    <name type="scientific">Canavalia gladiata</name>
    <name type="common">Sword bean</name>
    <name type="synonym">Dolichos gladiatus</name>
    <dbReference type="NCBI Taxonomy" id="3824"/>
    <lineage>
        <taxon>Eukaryota</taxon>
        <taxon>Viridiplantae</taxon>
        <taxon>Streptophyta</taxon>
        <taxon>Embryophyta</taxon>
        <taxon>Tracheophyta</taxon>
        <taxon>Spermatophyta</taxon>
        <taxon>Magnoliopsida</taxon>
        <taxon>eudicotyledons</taxon>
        <taxon>Gunneridae</taxon>
        <taxon>Pentapetalae</taxon>
        <taxon>rosids</taxon>
        <taxon>fabids</taxon>
        <taxon>Fabales</taxon>
        <taxon>Fabaceae</taxon>
        <taxon>Papilionoideae</taxon>
        <taxon>50 kb inversion clade</taxon>
        <taxon>NPAAA clade</taxon>
        <taxon>indigoferoid/millettioid clade</taxon>
        <taxon>Phaseoleae</taxon>
        <taxon>Canavalia</taxon>
    </lineage>
</organism>
<dbReference type="Proteomes" id="UP001367508">
    <property type="component" value="Unassembled WGS sequence"/>
</dbReference>
<evidence type="ECO:0000313" key="3">
    <source>
        <dbReference type="Proteomes" id="UP001367508"/>
    </source>
</evidence>
<sequence length="159" mass="17918">MEGSIGQNIDNIKSLTTRNLNYGKGFQISNARVAYEVVLLEDCKSRFLLDFIGAKIQGECDTLSDFPKLSSRMSTEYLSLNRPKAQREIERLANARKRENARGSGKATLTSQACTLYVMLLLHNRTESEREREIETQKSECTTQHDSQPQSGVKCCGFC</sequence>
<dbReference type="AlphaFoldDB" id="A0AAN9QMB3"/>
<keyword evidence="3" id="KW-1185">Reference proteome</keyword>
<accession>A0AAN9QMB3</accession>
<feature type="region of interest" description="Disordered" evidence="1">
    <location>
        <begin position="128"/>
        <end position="151"/>
    </location>
</feature>
<protein>
    <submittedName>
        <fullName evidence="2">Uncharacterized protein</fullName>
    </submittedName>
</protein>
<proteinExistence type="predicted"/>
<name>A0AAN9QMB3_CANGL</name>
<reference evidence="2 3" key="1">
    <citation type="submission" date="2024-01" db="EMBL/GenBank/DDBJ databases">
        <title>The genomes of 5 underutilized Papilionoideae crops provide insights into root nodulation and disease resistanc.</title>
        <authorList>
            <person name="Jiang F."/>
        </authorList>
    </citation>
    <scope>NUCLEOTIDE SEQUENCE [LARGE SCALE GENOMIC DNA]</scope>
    <source>
        <strain evidence="2">LVBAO_FW01</strain>
        <tissue evidence="2">Leaves</tissue>
    </source>
</reference>
<evidence type="ECO:0000313" key="2">
    <source>
        <dbReference type="EMBL" id="KAK7336468.1"/>
    </source>
</evidence>
<evidence type="ECO:0000256" key="1">
    <source>
        <dbReference type="SAM" id="MobiDB-lite"/>
    </source>
</evidence>
<feature type="compositionally biased region" description="Polar residues" evidence="1">
    <location>
        <begin position="139"/>
        <end position="151"/>
    </location>
</feature>